<accession>A0ACA9SBF2</accession>
<feature type="non-terminal residue" evidence="1">
    <location>
        <position position="58"/>
    </location>
</feature>
<protein>
    <submittedName>
        <fullName evidence="1">15956_t:CDS:1</fullName>
    </submittedName>
</protein>
<keyword evidence="2" id="KW-1185">Reference proteome</keyword>
<organism evidence="1 2">
    <name type="scientific">Racocetra persica</name>
    <dbReference type="NCBI Taxonomy" id="160502"/>
    <lineage>
        <taxon>Eukaryota</taxon>
        <taxon>Fungi</taxon>
        <taxon>Fungi incertae sedis</taxon>
        <taxon>Mucoromycota</taxon>
        <taxon>Glomeromycotina</taxon>
        <taxon>Glomeromycetes</taxon>
        <taxon>Diversisporales</taxon>
        <taxon>Gigasporaceae</taxon>
        <taxon>Racocetra</taxon>
    </lineage>
</organism>
<dbReference type="Proteomes" id="UP000789920">
    <property type="component" value="Unassembled WGS sequence"/>
</dbReference>
<reference evidence="1" key="1">
    <citation type="submission" date="2021-06" db="EMBL/GenBank/DDBJ databases">
        <authorList>
            <person name="Kallberg Y."/>
            <person name="Tangrot J."/>
            <person name="Rosling A."/>
        </authorList>
    </citation>
    <scope>NUCLEOTIDE SEQUENCE</scope>
    <source>
        <strain evidence="1">MA461A</strain>
    </source>
</reference>
<dbReference type="EMBL" id="CAJVQC010106717">
    <property type="protein sequence ID" value="CAG8833519.1"/>
    <property type="molecule type" value="Genomic_DNA"/>
</dbReference>
<evidence type="ECO:0000313" key="1">
    <source>
        <dbReference type="EMBL" id="CAG8833519.1"/>
    </source>
</evidence>
<sequence length="58" mass="6780">MDGMLETMPFSLGDECYTQRNGQHKVGCKFFLYATEDEYNFLIKKLLGEEFSNFSNIK</sequence>
<name>A0ACA9SBF2_9GLOM</name>
<evidence type="ECO:0000313" key="2">
    <source>
        <dbReference type="Proteomes" id="UP000789920"/>
    </source>
</evidence>
<comment type="caution">
    <text evidence="1">The sequence shown here is derived from an EMBL/GenBank/DDBJ whole genome shotgun (WGS) entry which is preliminary data.</text>
</comment>
<proteinExistence type="predicted"/>
<gene>
    <name evidence="1" type="ORF">RPERSI_LOCUS28855</name>
</gene>